<dbReference type="EMBL" id="MW353175">
    <property type="protein sequence ID" value="QQO91893.1"/>
    <property type="molecule type" value="Genomic_DNA"/>
</dbReference>
<sequence>MCMSFNKSRQSWNSFKIRSNTSRFKFNYNCNYGCKHDTIMALTRKPIPKSQVELSQETIEPYLNQGKAPVPANKRRENQRTVKNDDVKQFQVGLKDVDESIFYYFNNVIRPSVIQNSTKINVPVIYGSPERWAAMQKDGFYRDKNGKIQTPLIMVKRDSIEKNRSLGNKMDANNPVHFGVFQKKYSQKNIYDRFSTLNNREPVKEYYGVIMPDYVNLVYSCVIFTEYVEQMNKIVESVNFASDSYWGDPERFKFRAAIDNYTTTTELVEGGDRTVKTSFQIKIAGYIVSDAINTSVGNPNKFFSKAAISFGLETAGSSEILTAKAGTPAKSAANRFYDGNAGKITNNQTVNNTFVSGSGLTPEEKVYLSLSTVIDTATTAYSIDTPENKITFLNTTIATPPIGYPALEIKDFQVYINGLGAELSAIDAIYQDGLNVVIDFNNTLGYLIFEGMEITSIGKYVVD</sequence>
<dbReference type="Proteomes" id="UP000595566">
    <property type="component" value="Segment"/>
</dbReference>
<proteinExistence type="predicted"/>
<protein>
    <submittedName>
        <fullName evidence="1">Uncharacterized protein</fullName>
    </submittedName>
</protein>
<organism evidence="1 2">
    <name type="scientific">Flavobacterium phage vB_FspM_immuto_2-6A</name>
    <dbReference type="NCBI Taxonomy" id="2801477"/>
    <lineage>
        <taxon>Viruses</taxon>
        <taxon>Duplodnaviria</taxon>
        <taxon>Heunggongvirae</taxon>
        <taxon>Uroviricota</taxon>
        <taxon>Caudoviricetes</taxon>
        <taxon>Immutovirus</taxon>
        <taxon>Immutovirus immuto</taxon>
    </lineage>
</organism>
<evidence type="ECO:0000313" key="2">
    <source>
        <dbReference type="Proteomes" id="UP000595566"/>
    </source>
</evidence>
<evidence type="ECO:0000313" key="1">
    <source>
        <dbReference type="EMBL" id="QQO91893.1"/>
    </source>
</evidence>
<reference evidence="1 2" key="1">
    <citation type="submission" date="2020-12" db="EMBL/GenBank/DDBJ databases">
        <title>Dynamics of Baltic Sea phages driven by environmental changes.</title>
        <authorList>
            <person name="Hoetzinger M."/>
            <person name="Nilsson E."/>
            <person name="Holmfeldt K."/>
        </authorList>
    </citation>
    <scope>NUCLEOTIDE SEQUENCE [LARGE SCALE GENOMIC DNA]</scope>
</reference>
<gene>
    <name evidence="1" type="ORF">immuto26A_214</name>
</gene>
<accession>A0A7T8IWX5</accession>
<keyword evidence="2" id="KW-1185">Reference proteome</keyword>
<name>A0A7T8IWX5_9CAUD</name>